<protein>
    <submittedName>
        <fullName evidence="5">Pectinesterase</fullName>
        <ecNumber evidence="5">3.1.1.11</ecNumber>
    </submittedName>
</protein>
<keyword evidence="2 5" id="KW-0378">Hydrolase</keyword>
<evidence type="ECO:0000313" key="5">
    <source>
        <dbReference type="EMBL" id="CCV64526.1"/>
    </source>
</evidence>
<dbReference type="EC" id="3.1.1.11" evidence="5"/>
<dbReference type="SUPFAM" id="SSF51126">
    <property type="entry name" value="Pectin lyase-like"/>
    <property type="match status" value="1"/>
</dbReference>
<dbReference type="Proteomes" id="UP000032740">
    <property type="component" value="Chromosome"/>
</dbReference>
<dbReference type="KEGG" id="apal:BN85409490"/>
<dbReference type="AlphaFoldDB" id="U4KRX4"/>
<reference evidence="5 6" key="1">
    <citation type="journal article" date="2013" name="J. Mol. Microbiol. Biotechnol.">
        <title>Analysis of the Complete Genomes of Acholeplasma brassicae , A. palmae and A. laidlawii and Their Comparison to the Obligate Parasites from ' Candidatus Phytoplasma'.</title>
        <authorList>
            <person name="Kube M."/>
            <person name="Siewert C."/>
            <person name="Migdoll A.M."/>
            <person name="Duduk B."/>
            <person name="Holz S."/>
            <person name="Rabus R."/>
            <person name="Seemuller E."/>
            <person name="Mitrovic J."/>
            <person name="Muller I."/>
            <person name="Buttner C."/>
            <person name="Reinhardt R."/>
        </authorList>
    </citation>
    <scope>NUCLEOTIDE SEQUENCE [LARGE SCALE GENOMIC DNA]</scope>
    <source>
        <strain evidence="5 6">J233</strain>
    </source>
</reference>
<evidence type="ECO:0000256" key="2">
    <source>
        <dbReference type="ARBA" id="ARBA00022801"/>
    </source>
</evidence>
<dbReference type="Gene3D" id="2.160.20.10">
    <property type="entry name" value="Single-stranded right-handed beta-helix, Pectin lyase-like"/>
    <property type="match status" value="1"/>
</dbReference>
<evidence type="ECO:0000256" key="1">
    <source>
        <dbReference type="ARBA" id="ARBA00008891"/>
    </source>
</evidence>
<dbReference type="InterPro" id="IPR012334">
    <property type="entry name" value="Pectin_lyas_fold"/>
</dbReference>
<accession>U4KRX4</accession>
<gene>
    <name evidence="5" type="ORF">BN85409490</name>
</gene>
<evidence type="ECO:0000259" key="4">
    <source>
        <dbReference type="Pfam" id="PF01095"/>
    </source>
</evidence>
<dbReference type="GO" id="GO:0009279">
    <property type="term" value="C:cell outer membrane"/>
    <property type="evidence" value="ECO:0007669"/>
    <property type="project" value="TreeGrafter"/>
</dbReference>
<dbReference type="GO" id="GO:0042545">
    <property type="term" value="P:cell wall modification"/>
    <property type="evidence" value="ECO:0007669"/>
    <property type="project" value="InterPro"/>
</dbReference>
<dbReference type="Pfam" id="PF01095">
    <property type="entry name" value="Pectinesterase"/>
    <property type="match status" value="2"/>
</dbReference>
<dbReference type="InterPro" id="IPR011050">
    <property type="entry name" value="Pectin_lyase_fold/virulence"/>
</dbReference>
<keyword evidence="3" id="KW-0063">Aspartyl esterase</keyword>
<dbReference type="STRING" id="1318466.BN85409490"/>
<name>U4KRX4_ALTPJ</name>
<dbReference type="PANTHER" id="PTHR31321">
    <property type="entry name" value="ACYL-COA THIOESTER HYDROLASE YBHC-RELATED"/>
    <property type="match status" value="1"/>
</dbReference>
<dbReference type="EMBL" id="FO681347">
    <property type="protein sequence ID" value="CCV64526.1"/>
    <property type="molecule type" value="Genomic_DNA"/>
</dbReference>
<dbReference type="PANTHER" id="PTHR31321:SF57">
    <property type="entry name" value="PECTINESTERASE 53-RELATED"/>
    <property type="match status" value="1"/>
</dbReference>
<keyword evidence="6" id="KW-1185">Reference proteome</keyword>
<feature type="domain" description="Pectinesterase catalytic" evidence="4">
    <location>
        <begin position="17"/>
        <end position="134"/>
    </location>
</feature>
<sequence length="297" mass="34409">MKNILVNESQSIQKILDDNLNEPLILTLEPGFYKEKLYIKNNDLTIIGKDPVKTIICYNDFNYKFHEDGLFYNTFRTSTIDVIGKNVTFKNITVENAAGPAMKKTGTAVALSIYGTNFKAINCHIKAHQDTLFIGPLPVDLAERYFHILTHEMRHTHLVESLFVDCQIFGNVDFIFGSGIAIFKDSEIHIINVDAHGYITAPSTYEAFEYGFIFKDSRIINHCDKEVYLGRPWREFGATHFIDCHFIGLYKEERYTDWDKEHIRFFESPYVTSKLSNPLNDLELEKVNKYINEKLNH</sequence>
<comment type="similarity">
    <text evidence="1">Belongs to the pectinesterase family.</text>
</comment>
<evidence type="ECO:0000313" key="6">
    <source>
        <dbReference type="Proteomes" id="UP000032740"/>
    </source>
</evidence>
<dbReference type="RefSeq" id="WP_026660352.1">
    <property type="nucleotide sequence ID" value="NC_022538.1"/>
</dbReference>
<dbReference type="InterPro" id="IPR000070">
    <property type="entry name" value="Pectinesterase_cat"/>
</dbReference>
<organism evidence="5 6">
    <name type="scientific">Alteracholeplasma palmae (strain ATCC 49389 / J233)</name>
    <name type="common">Acholeplasma palmae</name>
    <dbReference type="NCBI Taxonomy" id="1318466"/>
    <lineage>
        <taxon>Bacteria</taxon>
        <taxon>Bacillati</taxon>
        <taxon>Mycoplasmatota</taxon>
        <taxon>Mollicutes</taxon>
        <taxon>Acholeplasmatales</taxon>
        <taxon>Acholeplasmataceae</taxon>
        <taxon>Acholeplasma</taxon>
    </lineage>
</organism>
<proteinExistence type="inferred from homology"/>
<dbReference type="HOGENOM" id="CLU_012243_3_1_14"/>
<dbReference type="GO" id="GO:0030599">
    <property type="term" value="F:pectinesterase activity"/>
    <property type="evidence" value="ECO:0007669"/>
    <property type="project" value="UniProtKB-EC"/>
</dbReference>
<evidence type="ECO:0000256" key="3">
    <source>
        <dbReference type="ARBA" id="ARBA00023085"/>
    </source>
</evidence>
<feature type="domain" description="Pectinesterase catalytic" evidence="4">
    <location>
        <begin position="156"/>
        <end position="261"/>
    </location>
</feature>